<keyword evidence="6" id="KW-0119">Carbohydrate metabolism</keyword>
<evidence type="ECO:0000256" key="2">
    <source>
        <dbReference type="ARBA" id="ARBA00022679"/>
    </source>
</evidence>
<feature type="domain" description="Four-carbon acid sugar kinase N-terminal" evidence="7">
    <location>
        <begin position="14"/>
        <end position="263"/>
    </location>
</feature>
<proteinExistence type="inferred from homology"/>
<dbReference type="InterPro" id="IPR042213">
    <property type="entry name" value="NBD_C_sf"/>
</dbReference>
<evidence type="ECO:0000313" key="9">
    <source>
        <dbReference type="EMBL" id="SDT36412.1"/>
    </source>
</evidence>
<accession>A0A1H1ZSP0</accession>
<dbReference type="SUPFAM" id="SSF142764">
    <property type="entry name" value="YgbK-like"/>
    <property type="match status" value="1"/>
</dbReference>
<dbReference type="InterPro" id="IPR010737">
    <property type="entry name" value="4-carb_acid_sugar_kinase_N"/>
</dbReference>
<evidence type="ECO:0000256" key="5">
    <source>
        <dbReference type="ARBA" id="ARBA00022840"/>
    </source>
</evidence>
<dbReference type="Gene3D" id="3.40.980.20">
    <property type="entry name" value="Four-carbon acid sugar kinase, nucleotide binding domain"/>
    <property type="match status" value="1"/>
</dbReference>
<evidence type="ECO:0000256" key="1">
    <source>
        <dbReference type="ARBA" id="ARBA00005715"/>
    </source>
</evidence>
<organism evidence="9 10">
    <name type="scientific">Microlunatus soli</name>
    <dbReference type="NCBI Taxonomy" id="630515"/>
    <lineage>
        <taxon>Bacteria</taxon>
        <taxon>Bacillati</taxon>
        <taxon>Actinomycetota</taxon>
        <taxon>Actinomycetes</taxon>
        <taxon>Propionibacteriales</taxon>
        <taxon>Propionibacteriaceae</taxon>
        <taxon>Microlunatus</taxon>
    </lineage>
</organism>
<feature type="domain" description="Four-carbon acid sugar kinase nucleotide binding" evidence="8">
    <location>
        <begin position="288"/>
        <end position="436"/>
    </location>
</feature>
<evidence type="ECO:0000256" key="4">
    <source>
        <dbReference type="ARBA" id="ARBA00022777"/>
    </source>
</evidence>
<keyword evidence="5" id="KW-0067">ATP-binding</keyword>
<dbReference type="GO" id="GO:0005524">
    <property type="term" value="F:ATP binding"/>
    <property type="evidence" value="ECO:0007669"/>
    <property type="project" value="UniProtKB-KW"/>
</dbReference>
<dbReference type="InterPro" id="IPR031475">
    <property type="entry name" value="NBD_C"/>
</dbReference>
<keyword evidence="4" id="KW-0418">Kinase</keyword>
<name>A0A1H1ZSP0_9ACTN</name>
<sequence>MIGPMSNQGRPRFAFYGDDFTGSVDALLQFRRAGLSGLLLTSPDALAAATSERCGAVPDVIGLAGLARSLPTAELPDEVRPALRVLRDTGAAVVQYKACSTGDSSPTVGSLGRVLEIAREEFGELPIPVALAQPDFGRYTFFGHHFAADGDQVFRLDRQPTMRDHPITPATESDLRLQLAAQTRLPIGALPWTSYGDAGTVAATLRGDLPDGSDRGRPAAVIVDAFVDDHLDQVATAVLDGAAIDRSGQARFVLGSGGISGALGRAYRPADPLPELPTDCPPARRPMLVLSGSTSRRTREQIARSKWTVVDLFDPGVAERTATELTAGRDVIVSSTTDTDLSSAAADAVTDSDIPGALATVGERVLRSGDLAPDRMIICGGDTAGNVLRRLGVDAISILAQPWGNAVLCRATSRHQHLDGLELVLKGGQMGHPDLFTDVRSGNPQN</sequence>
<evidence type="ECO:0000256" key="3">
    <source>
        <dbReference type="ARBA" id="ARBA00022741"/>
    </source>
</evidence>
<dbReference type="Gene3D" id="3.40.50.10840">
    <property type="entry name" value="Putative sugar-binding, N-terminal domain"/>
    <property type="match status" value="1"/>
</dbReference>
<keyword evidence="2" id="KW-0808">Transferase</keyword>
<evidence type="ECO:0000313" key="10">
    <source>
        <dbReference type="Proteomes" id="UP000199103"/>
    </source>
</evidence>
<comment type="similarity">
    <text evidence="1">Belongs to the four-carbon acid sugar kinase family.</text>
</comment>
<evidence type="ECO:0000259" key="8">
    <source>
        <dbReference type="Pfam" id="PF17042"/>
    </source>
</evidence>
<protein>
    <submittedName>
        <fullName evidence="9">Uncharacterized conserved protein YgbK, DUF1537 family</fullName>
    </submittedName>
</protein>
<dbReference type="AlphaFoldDB" id="A0A1H1ZSP0"/>
<keyword evidence="10" id="KW-1185">Reference proteome</keyword>
<keyword evidence="3" id="KW-0547">Nucleotide-binding</keyword>
<dbReference type="Proteomes" id="UP000199103">
    <property type="component" value="Chromosome I"/>
</dbReference>
<evidence type="ECO:0000259" key="7">
    <source>
        <dbReference type="Pfam" id="PF07005"/>
    </source>
</evidence>
<dbReference type="GO" id="GO:0016301">
    <property type="term" value="F:kinase activity"/>
    <property type="evidence" value="ECO:0007669"/>
    <property type="project" value="UniProtKB-KW"/>
</dbReference>
<dbReference type="InterPro" id="IPR037051">
    <property type="entry name" value="4-carb_acid_sugar_kinase_N_sf"/>
</dbReference>
<dbReference type="STRING" id="630515.SAMN04489812_5408"/>
<gene>
    <name evidence="9" type="ORF">SAMN04489812_5408</name>
</gene>
<evidence type="ECO:0000256" key="6">
    <source>
        <dbReference type="ARBA" id="ARBA00023277"/>
    </source>
</evidence>
<dbReference type="Pfam" id="PF07005">
    <property type="entry name" value="SBD_N"/>
    <property type="match status" value="1"/>
</dbReference>
<dbReference type="Pfam" id="PF17042">
    <property type="entry name" value="NBD_C"/>
    <property type="match status" value="1"/>
</dbReference>
<dbReference type="EMBL" id="LT629772">
    <property type="protein sequence ID" value="SDT36412.1"/>
    <property type="molecule type" value="Genomic_DNA"/>
</dbReference>
<reference evidence="9 10" key="1">
    <citation type="submission" date="2016-10" db="EMBL/GenBank/DDBJ databases">
        <authorList>
            <person name="de Groot N.N."/>
        </authorList>
    </citation>
    <scope>NUCLEOTIDE SEQUENCE [LARGE SCALE GENOMIC DNA]</scope>
    <source>
        <strain evidence="9 10">DSM 21800</strain>
    </source>
</reference>